<evidence type="ECO:0000259" key="1">
    <source>
        <dbReference type="Pfam" id="PF08241"/>
    </source>
</evidence>
<dbReference type="Pfam" id="PF08241">
    <property type="entry name" value="Methyltransf_11"/>
    <property type="match status" value="1"/>
</dbReference>
<reference evidence="2" key="1">
    <citation type="submission" date="2022-05" db="EMBL/GenBank/DDBJ databases">
        <authorList>
            <person name="Park J.-S."/>
        </authorList>
    </citation>
    <scope>NUCLEOTIDE SEQUENCE</scope>
    <source>
        <strain evidence="2">2012CJ41-6</strain>
    </source>
</reference>
<keyword evidence="2" id="KW-0808">Transferase</keyword>
<dbReference type="EMBL" id="JAMFMB010000007">
    <property type="protein sequence ID" value="MCL6283376.1"/>
    <property type="molecule type" value="Genomic_DNA"/>
</dbReference>
<organism evidence="2 3">
    <name type="scientific">Ruegeria spongiae</name>
    <dbReference type="NCBI Taxonomy" id="2942209"/>
    <lineage>
        <taxon>Bacteria</taxon>
        <taxon>Pseudomonadati</taxon>
        <taxon>Pseudomonadota</taxon>
        <taxon>Alphaproteobacteria</taxon>
        <taxon>Rhodobacterales</taxon>
        <taxon>Roseobacteraceae</taxon>
        <taxon>Ruegeria</taxon>
    </lineage>
</organism>
<dbReference type="InterPro" id="IPR029063">
    <property type="entry name" value="SAM-dependent_MTases_sf"/>
</dbReference>
<dbReference type="RefSeq" id="WP_249708236.1">
    <property type="nucleotide sequence ID" value="NZ_JAMFMB010000007.1"/>
</dbReference>
<evidence type="ECO:0000313" key="3">
    <source>
        <dbReference type="Proteomes" id="UP001203880"/>
    </source>
</evidence>
<name>A0ABT0Q0G8_9RHOB</name>
<dbReference type="GO" id="GO:0008168">
    <property type="term" value="F:methyltransferase activity"/>
    <property type="evidence" value="ECO:0007669"/>
    <property type="project" value="UniProtKB-KW"/>
</dbReference>
<proteinExistence type="predicted"/>
<keyword evidence="2" id="KW-0489">Methyltransferase</keyword>
<dbReference type="CDD" id="cd02440">
    <property type="entry name" value="AdoMet_MTases"/>
    <property type="match status" value="1"/>
</dbReference>
<accession>A0ABT0Q0G8</accession>
<dbReference type="PANTHER" id="PTHR43861">
    <property type="entry name" value="TRANS-ACONITATE 2-METHYLTRANSFERASE-RELATED"/>
    <property type="match status" value="1"/>
</dbReference>
<dbReference type="InterPro" id="IPR013216">
    <property type="entry name" value="Methyltransf_11"/>
</dbReference>
<sequence>MSDPYSNLAAQNQSTQALIADAMEARCLEPAQIAIRQAYMSGLSLPADAFAVEFGSGTGHVTRDLVTLAGAARALGIEPSPVMVARAQAHFADDHRLRFETGDAKRTELPDASVDLVLMHTLLCHVPEPQEVVAEAFRVLKPGGKLVICDGDYDTATAQIADYDPLDQIIRFMINQNVTNLWIMRQITEILTGTGFALGPRQGHGYVAEGEATYFMTVISRGADRMVETGLLFPETAEALKHEARRRVEADRFFGFMSYVSQIAIKPDSV</sequence>
<protein>
    <submittedName>
        <fullName evidence="2">Methyltransferase domain-containing protein</fullName>
    </submittedName>
</protein>
<dbReference type="Proteomes" id="UP001203880">
    <property type="component" value="Unassembled WGS sequence"/>
</dbReference>
<keyword evidence="3" id="KW-1185">Reference proteome</keyword>
<gene>
    <name evidence="2" type="ORF">M3P21_07500</name>
</gene>
<evidence type="ECO:0000313" key="2">
    <source>
        <dbReference type="EMBL" id="MCL6283376.1"/>
    </source>
</evidence>
<dbReference type="SUPFAM" id="SSF53335">
    <property type="entry name" value="S-adenosyl-L-methionine-dependent methyltransferases"/>
    <property type="match status" value="1"/>
</dbReference>
<feature type="domain" description="Methyltransferase type 11" evidence="1">
    <location>
        <begin position="53"/>
        <end position="148"/>
    </location>
</feature>
<dbReference type="GO" id="GO:0032259">
    <property type="term" value="P:methylation"/>
    <property type="evidence" value="ECO:0007669"/>
    <property type="project" value="UniProtKB-KW"/>
</dbReference>
<comment type="caution">
    <text evidence="2">The sequence shown here is derived from an EMBL/GenBank/DDBJ whole genome shotgun (WGS) entry which is preliminary data.</text>
</comment>
<dbReference type="Gene3D" id="3.40.50.150">
    <property type="entry name" value="Vaccinia Virus protein VP39"/>
    <property type="match status" value="1"/>
</dbReference>